<dbReference type="InterPro" id="IPR024919">
    <property type="entry name" value="EcfT"/>
</dbReference>
<evidence type="ECO:0000256" key="6">
    <source>
        <dbReference type="ARBA" id="ARBA00022692"/>
    </source>
</evidence>
<dbReference type="HAMAP" id="MF_01461">
    <property type="entry name" value="EcfT"/>
    <property type="match status" value="1"/>
</dbReference>
<feature type="transmembrane region" description="Helical" evidence="9">
    <location>
        <begin position="112"/>
        <end position="132"/>
    </location>
</feature>
<evidence type="ECO:0000256" key="4">
    <source>
        <dbReference type="ARBA" id="ARBA00022448"/>
    </source>
</evidence>
<dbReference type="InterPro" id="IPR003339">
    <property type="entry name" value="ABC/ECF_trnsptr_transmembrane"/>
</dbReference>
<protein>
    <recommendedName>
        <fullName evidence="3 9">Energy-coupling factor transporter transmembrane protein EcfT</fullName>
        <shortName evidence="9">ECF transporter T component EcfT</shortName>
    </recommendedName>
</protein>
<gene>
    <name evidence="9" type="primary">ecfT</name>
    <name evidence="10" type="ORF">LY28_03244</name>
</gene>
<evidence type="ECO:0000256" key="8">
    <source>
        <dbReference type="ARBA" id="ARBA00023136"/>
    </source>
</evidence>
<evidence type="ECO:0000256" key="1">
    <source>
        <dbReference type="ARBA" id="ARBA00004651"/>
    </source>
</evidence>
<dbReference type="PANTHER" id="PTHR34857:SF2">
    <property type="entry name" value="SLL0384 PROTEIN"/>
    <property type="match status" value="1"/>
</dbReference>
<comment type="subunit">
    <text evidence="9">Forms a stable energy-coupling factor (ECF) transporter complex composed of 2 membrane-embedded substrate-binding proteins (S component), 2 ATP-binding proteins (A component) and 2 transmembrane proteins (T component).</text>
</comment>
<dbReference type="CDD" id="cd16914">
    <property type="entry name" value="EcfT"/>
    <property type="match status" value="1"/>
</dbReference>
<organism evidence="10 11">
    <name type="scientific">Ruminiclostridium sufflavum DSM 19573</name>
    <dbReference type="NCBI Taxonomy" id="1121337"/>
    <lineage>
        <taxon>Bacteria</taxon>
        <taxon>Bacillati</taxon>
        <taxon>Bacillota</taxon>
        <taxon>Clostridia</taxon>
        <taxon>Eubacteriales</taxon>
        <taxon>Oscillospiraceae</taxon>
        <taxon>Ruminiclostridium</taxon>
    </lineage>
</organism>
<evidence type="ECO:0000256" key="7">
    <source>
        <dbReference type="ARBA" id="ARBA00022989"/>
    </source>
</evidence>
<keyword evidence="8 9" id="KW-0472">Membrane</keyword>
<dbReference type="GO" id="GO:0022857">
    <property type="term" value="F:transmembrane transporter activity"/>
    <property type="evidence" value="ECO:0007669"/>
    <property type="project" value="UniProtKB-UniRule"/>
</dbReference>
<evidence type="ECO:0000256" key="3">
    <source>
        <dbReference type="ARBA" id="ARBA00014042"/>
    </source>
</evidence>
<dbReference type="EMBL" id="QKMR01000024">
    <property type="protein sequence ID" value="PYG85684.1"/>
    <property type="molecule type" value="Genomic_DNA"/>
</dbReference>
<keyword evidence="4 9" id="KW-0813">Transport</keyword>
<evidence type="ECO:0000256" key="9">
    <source>
        <dbReference type="HAMAP-Rule" id="MF_01461"/>
    </source>
</evidence>
<comment type="similarity">
    <text evidence="2 9">Belongs to the energy-coupling factor EcfT family.</text>
</comment>
<evidence type="ECO:0000313" key="11">
    <source>
        <dbReference type="Proteomes" id="UP000248132"/>
    </source>
</evidence>
<accession>A0A318XKR6</accession>
<feature type="transmembrane region" description="Helical" evidence="9">
    <location>
        <begin position="152"/>
        <end position="173"/>
    </location>
</feature>
<name>A0A318XKR6_9FIRM</name>
<evidence type="ECO:0000256" key="2">
    <source>
        <dbReference type="ARBA" id="ARBA00005660"/>
    </source>
</evidence>
<keyword evidence="7 9" id="KW-1133">Transmembrane helix</keyword>
<reference evidence="10 11" key="1">
    <citation type="submission" date="2018-06" db="EMBL/GenBank/DDBJ databases">
        <title>Genomic Encyclopedia of Type Strains, Phase I: the one thousand microbial genomes (KMG-I) project.</title>
        <authorList>
            <person name="Kyrpides N."/>
        </authorList>
    </citation>
    <scope>NUCLEOTIDE SEQUENCE [LARGE SCALE GENOMIC DNA]</scope>
    <source>
        <strain evidence="10 11">DSM 19573</strain>
    </source>
</reference>
<evidence type="ECO:0000256" key="5">
    <source>
        <dbReference type="ARBA" id="ARBA00022475"/>
    </source>
</evidence>
<keyword evidence="5 9" id="KW-1003">Cell membrane</keyword>
<keyword evidence="6 9" id="KW-0812">Transmembrane</keyword>
<dbReference type="Pfam" id="PF02361">
    <property type="entry name" value="CbiQ"/>
    <property type="match status" value="1"/>
</dbReference>
<dbReference type="PANTHER" id="PTHR34857">
    <property type="entry name" value="SLL0384 PROTEIN"/>
    <property type="match status" value="1"/>
</dbReference>
<comment type="caution">
    <text evidence="10">The sequence shown here is derived from an EMBL/GenBank/DDBJ whole genome shotgun (WGS) entry which is preliminary data.</text>
</comment>
<sequence>MNKPVLEEINSKKPIRATGVLLSEKGELTKGIRSFEKNMIRDITIGQYVPGSSLLHKSDPRTKLILTFVMMIFIFMIDTYWGYLTLAIFTAITVITSGIPVKFVLKGLKPIVFIVVFAAVINTFTISGTPIFELGFLKPTYEGLNVAVKMAIRLFLLIIMASLLTYTTTPISLTDGIEKLLNPLKRIKVPVHEISMMMTIALRFIPTLLEETDKIIKAQSSRGADFENGNLIARAKSFIPVLIPLFISAFRRADELATAMEARCYRGSEGRTRMKQLNFTKNDVIIAAITIAFMAWVLVMQNVSK</sequence>
<dbReference type="Proteomes" id="UP000248132">
    <property type="component" value="Unassembled WGS sequence"/>
</dbReference>
<dbReference type="InterPro" id="IPR051611">
    <property type="entry name" value="ECF_transporter_component"/>
</dbReference>
<feature type="transmembrane region" description="Helical" evidence="9">
    <location>
        <begin position="284"/>
        <end position="303"/>
    </location>
</feature>
<comment type="subcellular location">
    <subcellularLocation>
        <location evidence="1 9">Cell membrane</location>
        <topology evidence="1 9">Multi-pass membrane protein</topology>
    </subcellularLocation>
</comment>
<dbReference type="AlphaFoldDB" id="A0A318XKR6"/>
<feature type="transmembrane region" description="Helical" evidence="9">
    <location>
        <begin position="64"/>
        <end position="81"/>
    </location>
</feature>
<keyword evidence="11" id="KW-1185">Reference proteome</keyword>
<dbReference type="GO" id="GO:0005886">
    <property type="term" value="C:plasma membrane"/>
    <property type="evidence" value="ECO:0007669"/>
    <property type="project" value="UniProtKB-SubCell"/>
</dbReference>
<evidence type="ECO:0000313" key="10">
    <source>
        <dbReference type="EMBL" id="PYG85684.1"/>
    </source>
</evidence>
<comment type="function">
    <text evidence="9">Transmembrane (T) component of an energy-coupling factor (ECF) ABC-transporter complex. Unlike classic ABC transporters this ECF transporter provides the energy necessary to transport a number of different substrates.</text>
</comment>
<proteinExistence type="inferred from homology"/>